<dbReference type="EMBL" id="JAAAIL010000762">
    <property type="protein sequence ID" value="KAG0273343.1"/>
    <property type="molecule type" value="Genomic_DNA"/>
</dbReference>
<protein>
    <recommendedName>
        <fullName evidence="4">Coth-domain-containing protein</fullName>
    </recommendedName>
</protein>
<dbReference type="PANTHER" id="PTHR40050:SF1">
    <property type="entry name" value="INNER SPORE COAT PROTEIN H"/>
    <property type="match status" value="1"/>
</dbReference>
<dbReference type="PANTHER" id="PTHR40050">
    <property type="entry name" value="INNER SPORE COAT PROTEIN H"/>
    <property type="match status" value="1"/>
</dbReference>
<evidence type="ECO:0000313" key="2">
    <source>
        <dbReference type="EMBL" id="KAG0273343.1"/>
    </source>
</evidence>
<dbReference type="Proteomes" id="UP001194580">
    <property type="component" value="Unassembled WGS sequence"/>
</dbReference>
<proteinExistence type="predicted"/>
<reference evidence="2" key="1">
    <citation type="journal article" date="2020" name="Fungal Divers.">
        <title>Resolving the Mortierellaceae phylogeny through synthesis of multi-gene phylogenetics and phylogenomics.</title>
        <authorList>
            <person name="Vandepol N."/>
            <person name="Liber J."/>
            <person name="Desiro A."/>
            <person name="Na H."/>
            <person name="Kennedy M."/>
            <person name="Barry K."/>
            <person name="Grigoriev I.V."/>
            <person name="Miller A.N."/>
            <person name="O'Donnell K."/>
            <person name="Stajich J.E."/>
            <person name="Bonito G."/>
        </authorList>
    </citation>
    <scope>NUCLEOTIDE SEQUENCE</scope>
    <source>
        <strain evidence="2">NRRL 28262</strain>
    </source>
</reference>
<evidence type="ECO:0000256" key="1">
    <source>
        <dbReference type="SAM" id="MobiDB-lite"/>
    </source>
</evidence>
<dbReference type="InterPro" id="IPR014867">
    <property type="entry name" value="Spore_coat_CotH_CotH2/3/7"/>
</dbReference>
<gene>
    <name evidence="2" type="ORF">BGZ95_010849</name>
</gene>
<dbReference type="AlphaFoldDB" id="A0AAD4DAR4"/>
<dbReference type="Pfam" id="PF08757">
    <property type="entry name" value="CotH"/>
    <property type="match status" value="1"/>
</dbReference>
<organism evidence="2 3">
    <name type="scientific">Linnemannia exigua</name>
    <dbReference type="NCBI Taxonomy" id="604196"/>
    <lineage>
        <taxon>Eukaryota</taxon>
        <taxon>Fungi</taxon>
        <taxon>Fungi incertae sedis</taxon>
        <taxon>Mucoromycota</taxon>
        <taxon>Mortierellomycotina</taxon>
        <taxon>Mortierellomycetes</taxon>
        <taxon>Mortierellales</taxon>
        <taxon>Mortierellaceae</taxon>
        <taxon>Linnemannia</taxon>
    </lineage>
</organism>
<evidence type="ECO:0008006" key="4">
    <source>
        <dbReference type="Google" id="ProtNLM"/>
    </source>
</evidence>
<accession>A0AAD4DAR4</accession>
<evidence type="ECO:0000313" key="3">
    <source>
        <dbReference type="Proteomes" id="UP001194580"/>
    </source>
</evidence>
<keyword evidence="3" id="KW-1185">Reference proteome</keyword>
<name>A0AAD4DAR4_9FUNG</name>
<feature type="region of interest" description="Disordered" evidence="1">
    <location>
        <begin position="559"/>
        <end position="585"/>
    </location>
</feature>
<comment type="caution">
    <text evidence="2">The sequence shown here is derived from an EMBL/GenBank/DDBJ whole genome shotgun (WGS) entry which is preliminary data.</text>
</comment>
<sequence>MTTTTTTATKRTVFLGLAFVATCALADVTYNVVGYPDTETGSFGVQIDGKVTKLVTNSTTFPLWSITLPTSTSSPYKYVKLDGAGNTLLAEDFTRTLKDALVLATDFEVFDREVTDYKVPLVPLVYDPWEASKTKVFDDGVIATIHLTGDAGLWEAILMKPEEAVPMNANFRYINDKVVHSVNNITIGVSGKSSMEFNKQAIKLEFDTKQNQSFFSRPSVKLRSESSDPTMIREKLYIDVLNAVGVPTQQGAWVRVFMNSMPVGLYLMVDDIGNSFLKQTVHHGDPNVVRGSLWQMNAPVVEQQGDLKYLGPLATDYPGDCYKMKTLGSNPVEAPMTQLIQFMKALDDFKPLEMNGGKYWEDKLDVDGFLRNMAMEFLAGSWDAYWWSGSNYFFYFNPTLGSTGTSATGKWQWISTDFDGTFGDGDPTEVLTTYQAYADFSKHDRPMITKLILASPDLNKRFEQTLKDIVSYAFKPEALFPRIEAYEKMLAKDVAWDDSINRSNYPGKTNAWTELDFHKSLLGGVKDMSLGVKPWIEGRAKDLQKQLGFVVVPGTPDLAKRPAQKSKGGLSDEEAYSSGSSAGPLKVGKDAAACRWVVVALTALGALICALF</sequence>